<keyword evidence="3" id="KW-0813">Transport</keyword>
<evidence type="ECO:0000256" key="1">
    <source>
        <dbReference type="ARBA" id="ARBA00004141"/>
    </source>
</evidence>
<evidence type="ECO:0000313" key="10">
    <source>
        <dbReference type="EMBL" id="MBC8316612.1"/>
    </source>
</evidence>
<evidence type="ECO:0000256" key="7">
    <source>
        <dbReference type="SAM" id="Phobius"/>
    </source>
</evidence>
<feature type="transmembrane region" description="Helical" evidence="7">
    <location>
        <begin position="362"/>
        <end position="382"/>
    </location>
</feature>
<feature type="transmembrane region" description="Helical" evidence="7">
    <location>
        <begin position="285"/>
        <end position="308"/>
    </location>
</feature>
<evidence type="ECO:0000259" key="8">
    <source>
        <dbReference type="Pfam" id="PF00324"/>
    </source>
</evidence>
<feature type="transmembrane region" description="Helical" evidence="7">
    <location>
        <begin position="130"/>
        <end position="149"/>
    </location>
</feature>
<comment type="subcellular location">
    <subcellularLocation>
        <location evidence="1">Membrane</location>
        <topology evidence="1">Multi-pass membrane protein</topology>
    </subcellularLocation>
</comment>
<name>A0A8J6TEX4_9BACT</name>
<dbReference type="Proteomes" id="UP000614424">
    <property type="component" value="Unassembled WGS sequence"/>
</dbReference>
<dbReference type="InterPro" id="IPR004841">
    <property type="entry name" value="AA-permease/SLC12A_dom"/>
</dbReference>
<keyword evidence="4 7" id="KW-0812">Transmembrane</keyword>
<feature type="transmembrane region" description="Helical" evidence="7">
    <location>
        <begin position="49"/>
        <end position="73"/>
    </location>
</feature>
<feature type="domain" description="SLC12A transporter C-terminal" evidence="9">
    <location>
        <begin position="496"/>
        <end position="584"/>
    </location>
</feature>
<evidence type="ECO:0000256" key="6">
    <source>
        <dbReference type="ARBA" id="ARBA00023136"/>
    </source>
</evidence>
<dbReference type="InterPro" id="IPR004842">
    <property type="entry name" value="SLC12A_fam"/>
</dbReference>
<dbReference type="GO" id="GO:0016020">
    <property type="term" value="C:membrane"/>
    <property type="evidence" value="ECO:0007669"/>
    <property type="project" value="UniProtKB-SubCell"/>
</dbReference>
<comment type="caution">
    <text evidence="10">The sequence shown here is derived from an EMBL/GenBank/DDBJ whole genome shotgun (WGS) entry which is preliminary data.</text>
</comment>
<evidence type="ECO:0000259" key="9">
    <source>
        <dbReference type="Pfam" id="PF03522"/>
    </source>
</evidence>
<evidence type="ECO:0000256" key="5">
    <source>
        <dbReference type="ARBA" id="ARBA00022989"/>
    </source>
</evidence>
<organism evidence="10 11">
    <name type="scientific">Candidatus Desulfobia pelagia</name>
    <dbReference type="NCBI Taxonomy" id="2841692"/>
    <lineage>
        <taxon>Bacteria</taxon>
        <taxon>Pseudomonadati</taxon>
        <taxon>Thermodesulfobacteriota</taxon>
        <taxon>Desulfobulbia</taxon>
        <taxon>Desulfobulbales</taxon>
        <taxon>Desulfobulbaceae</taxon>
        <taxon>Candidatus Desulfobia</taxon>
    </lineage>
</organism>
<comment type="similarity">
    <text evidence="2">Belongs to the SLC12A transporter family.</text>
</comment>
<proteinExistence type="inferred from homology"/>
<feature type="transmembrane region" description="Helical" evidence="7">
    <location>
        <begin position="85"/>
        <end position="110"/>
    </location>
</feature>
<dbReference type="Gene3D" id="1.20.1740.10">
    <property type="entry name" value="Amino acid/polyamine transporter I"/>
    <property type="match status" value="1"/>
</dbReference>
<dbReference type="PANTHER" id="PTHR11827:SF72">
    <property type="entry name" value="GH08340P"/>
    <property type="match status" value="1"/>
</dbReference>
<gene>
    <name evidence="10" type="ORF">H8E41_01810</name>
</gene>
<protein>
    <submittedName>
        <fullName evidence="10">Amino acid permease</fullName>
    </submittedName>
</protein>
<feature type="transmembrane region" description="Helical" evidence="7">
    <location>
        <begin position="161"/>
        <end position="182"/>
    </location>
</feature>
<feature type="transmembrane region" description="Helical" evidence="7">
    <location>
        <begin position="202"/>
        <end position="221"/>
    </location>
</feature>
<feature type="domain" description="Amino acid permease/ SLC12A" evidence="8">
    <location>
        <begin position="23"/>
        <end position="484"/>
    </location>
</feature>
<dbReference type="EMBL" id="JACNJZ010000044">
    <property type="protein sequence ID" value="MBC8316612.1"/>
    <property type="molecule type" value="Genomic_DNA"/>
</dbReference>
<reference evidence="10 11" key="1">
    <citation type="submission" date="2020-08" db="EMBL/GenBank/DDBJ databases">
        <title>Bridging the membrane lipid divide: bacteria of the FCB group superphylum have the potential to synthesize archaeal ether lipids.</title>
        <authorList>
            <person name="Villanueva L."/>
            <person name="Von Meijenfeldt F.A.B."/>
            <person name="Westbye A.B."/>
            <person name="Yadav S."/>
            <person name="Hopmans E.C."/>
            <person name="Dutilh B.E."/>
            <person name="Sinninghe Damste J.S."/>
        </authorList>
    </citation>
    <scope>NUCLEOTIDE SEQUENCE [LARGE SCALE GENOMIC DNA]</scope>
    <source>
        <strain evidence="10">NIOZ-UU47</strain>
    </source>
</reference>
<dbReference type="PANTHER" id="PTHR11827">
    <property type="entry name" value="SOLUTE CARRIER FAMILY 12, CATION COTRANSPORTERS"/>
    <property type="match status" value="1"/>
</dbReference>
<dbReference type="Pfam" id="PF03522">
    <property type="entry name" value="SLC12"/>
    <property type="match status" value="1"/>
</dbReference>
<feature type="transmembrane region" description="Helical" evidence="7">
    <location>
        <begin position="403"/>
        <end position="421"/>
    </location>
</feature>
<dbReference type="Pfam" id="PF00324">
    <property type="entry name" value="AA_permease"/>
    <property type="match status" value="1"/>
</dbReference>
<dbReference type="FunFam" id="1.20.1740.10:FF:000013">
    <property type="entry name" value="Solute carrier family 12 member"/>
    <property type="match status" value="1"/>
</dbReference>
<keyword evidence="5 7" id="KW-1133">Transmembrane helix</keyword>
<evidence type="ECO:0000313" key="11">
    <source>
        <dbReference type="Proteomes" id="UP000614424"/>
    </source>
</evidence>
<evidence type="ECO:0000256" key="3">
    <source>
        <dbReference type="ARBA" id="ARBA00022448"/>
    </source>
</evidence>
<feature type="transmembrane region" description="Helical" evidence="7">
    <location>
        <begin position="242"/>
        <end position="265"/>
    </location>
</feature>
<dbReference type="InterPro" id="IPR018491">
    <property type="entry name" value="SLC12_C"/>
</dbReference>
<dbReference type="AlphaFoldDB" id="A0A8J6TEX4"/>
<feature type="transmembrane region" description="Helical" evidence="7">
    <location>
        <begin position="339"/>
        <end position="356"/>
    </location>
</feature>
<evidence type="ECO:0000256" key="4">
    <source>
        <dbReference type="ARBA" id="ARBA00022692"/>
    </source>
</evidence>
<accession>A0A8J6TEX4</accession>
<dbReference type="GO" id="GO:0015377">
    <property type="term" value="F:chloride:monoatomic cation symporter activity"/>
    <property type="evidence" value="ECO:0007669"/>
    <property type="project" value="InterPro"/>
</dbReference>
<sequence length="750" mass="82569">MPDSSTEKRHENIKNRLGTFGGVFTPAILTILGVILFMRANFVIGQAGILGALFILLVAKSITLTTSLSIAAISTNTQVRGGGAYFLISRVIGAEFGGAVGFALFFALALSVPFYILGFTEALTSSFPALSPYFLVITLATAVLLFLIAYYGAGMALKIQFVIMTFLFLAIAAFLGGALLQFSPDRFMSNLTPGYTLNLSAGVPYSFWIIFAIYFPAVTGIDAGINMSGDLKDPGRSIPRGTLAAVGIGFLVYFAQILISSGAWSRADLIEKPFDLLKDNALFNSSWIVIGGVIAATLSSALGSYLGAPRVLQAVSRDRILKFLFIFAKGAHKGDEPRHALLLTFCITVVVLLWAGNETGGASLNGIAAIITMFFLYSYGMINLSAFIEDFGDNPSFRPKFRFYHWSTALAGALACVAVSVLINWQAALAAILIILAFLWHIKTRHLKAAFGDARRGFVYNAIRKNLLRLDRMPEHTKNWRPTVIAFSGIATTHEPLVKYATWIAAKRGLVYLAHILEGEFSELAPRRPGALQELRKFCREKHIDAFPAVVMASSIEKGISTMLQAVETGPIRPNVAIMGWTTRYDYLPAYLRQLQTAALLGINILLFSIKGLPLPHTEKQIDIWWRGKKNGEMMVLAAHLLTENWEWENSHIRLIRVIENEEGRDPAGKALKEMLSLARVKATPHVIVSQDPFEKIFQEYSSTADCIFLGFELPEEGDERSWYGFYQKLLHDMPTTVLVNSQTSELLEA</sequence>
<keyword evidence="6 7" id="KW-0472">Membrane</keyword>
<evidence type="ECO:0000256" key="2">
    <source>
        <dbReference type="ARBA" id="ARBA00010593"/>
    </source>
</evidence>
<feature type="transmembrane region" description="Helical" evidence="7">
    <location>
        <begin position="17"/>
        <end position="37"/>
    </location>
</feature>